<reference evidence="2 3" key="1">
    <citation type="submission" date="2022-12" db="EMBL/GenBank/DDBJ databases">
        <title>Chitinophagaceae gen. sp. nov., a new member of the family Chitinophagaceae, isolated from soil in a chemical factory.</title>
        <authorList>
            <person name="Ke Z."/>
        </authorList>
    </citation>
    <scope>NUCLEOTIDE SEQUENCE [LARGE SCALE GENOMIC DNA]</scope>
    <source>
        <strain evidence="2 3">LY-5</strain>
    </source>
</reference>
<dbReference type="PROSITE" id="PS51352">
    <property type="entry name" value="THIOREDOXIN_2"/>
    <property type="match status" value="1"/>
</dbReference>
<feature type="domain" description="Thioredoxin" evidence="1">
    <location>
        <begin position="220"/>
        <end position="385"/>
    </location>
</feature>
<dbReference type="InterPro" id="IPR050553">
    <property type="entry name" value="Thioredoxin_ResA/DsbE_sf"/>
</dbReference>
<dbReference type="PANTHER" id="PTHR42852">
    <property type="entry name" value="THIOL:DISULFIDE INTERCHANGE PROTEIN DSBE"/>
    <property type="match status" value="1"/>
</dbReference>
<evidence type="ECO:0000313" key="2">
    <source>
        <dbReference type="EMBL" id="MDA3616067.1"/>
    </source>
</evidence>
<dbReference type="Pfam" id="PF08534">
    <property type="entry name" value="Redoxin"/>
    <property type="match status" value="1"/>
</dbReference>
<dbReference type="PANTHER" id="PTHR42852:SF17">
    <property type="entry name" value="THIOREDOXIN-LIKE PROTEIN HI_1115"/>
    <property type="match status" value="1"/>
</dbReference>
<dbReference type="InterPro" id="IPR013766">
    <property type="entry name" value="Thioredoxin_domain"/>
</dbReference>
<dbReference type="EMBL" id="JAQGEF010000022">
    <property type="protein sequence ID" value="MDA3616067.1"/>
    <property type="molecule type" value="Genomic_DNA"/>
</dbReference>
<dbReference type="SUPFAM" id="SSF52833">
    <property type="entry name" value="Thioredoxin-like"/>
    <property type="match status" value="1"/>
</dbReference>
<proteinExistence type="predicted"/>
<organism evidence="2 3">
    <name type="scientific">Polluticaenibacter yanchengensis</name>
    <dbReference type="NCBI Taxonomy" id="3014562"/>
    <lineage>
        <taxon>Bacteria</taxon>
        <taxon>Pseudomonadati</taxon>
        <taxon>Bacteroidota</taxon>
        <taxon>Chitinophagia</taxon>
        <taxon>Chitinophagales</taxon>
        <taxon>Chitinophagaceae</taxon>
        <taxon>Polluticaenibacter</taxon>
    </lineage>
</organism>
<comment type="caution">
    <text evidence="2">The sequence shown here is derived from an EMBL/GenBank/DDBJ whole genome shotgun (WGS) entry which is preliminary data.</text>
</comment>
<dbReference type="InterPro" id="IPR036249">
    <property type="entry name" value="Thioredoxin-like_sf"/>
</dbReference>
<dbReference type="InterPro" id="IPR013740">
    <property type="entry name" value="Redoxin"/>
</dbReference>
<gene>
    <name evidence="2" type="ORF">O3P16_14725</name>
</gene>
<evidence type="ECO:0000259" key="1">
    <source>
        <dbReference type="PROSITE" id="PS51352"/>
    </source>
</evidence>
<protein>
    <submittedName>
        <fullName evidence="2">TlpA disulfide reductase family protein</fullName>
    </submittedName>
</protein>
<dbReference type="CDD" id="cd02966">
    <property type="entry name" value="TlpA_like_family"/>
    <property type="match status" value="1"/>
</dbReference>
<keyword evidence="3" id="KW-1185">Reference proteome</keyword>
<sequence length="386" mass="43503">MHTGNWNGELLRNDSQKIHFNFQLEKAASTYLIQIISSENTLNVDEIRQQDDSLIIKLPYFDSEIRARIINSKLLEGKYIKHFADSSTSMVFKAVSTRPRAMMTDEPAVNITGTWELDFSYGKNRMPAVGEFLHERNGKVSGSILTPYGDYRFLEGNLIGENLTLNVFDGGFAAVFKAKVKADKTMTDGKMYNGAYITESFTGKYNPDANLPDSFFNTQVLPGKSGFGFKFKDTDGNLVSLTDARYKNKVVVVQVLGSWCPNCLDETAFLNEYYKANKHKGIEIVALAYERTADYDRSVKALMPFRTRLKVEYPFLVTGVAASDPYRTEKTIPEINKLAVFPTTFFVDKKGNIAKIHTGYNGPATGKHYEQFKKEFEATVNSLLSQ</sequence>
<dbReference type="Gene3D" id="3.40.30.10">
    <property type="entry name" value="Glutaredoxin"/>
    <property type="match status" value="1"/>
</dbReference>
<accession>A0ABT4UMK2</accession>
<evidence type="ECO:0000313" key="3">
    <source>
        <dbReference type="Proteomes" id="UP001210231"/>
    </source>
</evidence>
<dbReference type="Proteomes" id="UP001210231">
    <property type="component" value="Unassembled WGS sequence"/>
</dbReference>
<name>A0ABT4UMK2_9BACT</name>